<dbReference type="PANTHER" id="PTHR30518">
    <property type="entry name" value="ENDOLYTIC MUREIN TRANSGLYCOSYLASE"/>
    <property type="match status" value="1"/>
</dbReference>
<evidence type="ECO:0000313" key="8">
    <source>
        <dbReference type="EMBL" id="GAA0871614.1"/>
    </source>
</evidence>
<evidence type="ECO:0000256" key="3">
    <source>
        <dbReference type="ARBA" id="ARBA00022989"/>
    </source>
</evidence>
<dbReference type="Pfam" id="PF02618">
    <property type="entry name" value="YceG"/>
    <property type="match status" value="1"/>
</dbReference>
<dbReference type="PANTHER" id="PTHR30518:SF2">
    <property type="entry name" value="ENDOLYTIC MUREIN TRANSGLYCOSYLASE"/>
    <property type="match status" value="1"/>
</dbReference>
<comment type="similarity">
    <text evidence="7">Belongs to the transglycosylase MltG family.</text>
</comment>
<evidence type="ECO:0000256" key="5">
    <source>
        <dbReference type="ARBA" id="ARBA00023239"/>
    </source>
</evidence>
<dbReference type="Proteomes" id="UP001500507">
    <property type="component" value="Unassembled WGS sequence"/>
</dbReference>
<gene>
    <name evidence="7 8" type="primary">mltG</name>
    <name evidence="8" type="ORF">GCM10009117_07600</name>
</gene>
<comment type="catalytic activity">
    <reaction evidence="7">
        <text>a peptidoglycan chain = a peptidoglycan chain with N-acetyl-1,6-anhydromuramyl-[peptide] at the reducing end + a peptidoglycan chain with N-acetylglucosamine at the non-reducing end.</text>
        <dbReference type="EC" id="4.2.2.29"/>
    </reaction>
</comment>
<sequence length="347" mass="40512">MYLKKILLIIILLSIAVLGWFSYTVYTSIFSPNTGFKEERKELYIPTNASYEAVRDTLEPLLLDMDSFDAIAKRKGYMSNVKAGRYFLKNGMNNNDLVNTLRSGNQPVSVTFNNQERIENLAGRVATQIEADSITLLNAMRDPDFLQNHGFDQETALSMYLPNKYEFYWNTSAEKFRDRMYEEYQRFWTEERKTKAKALALTPQQVITLASIVQKESVKIDERPRVAGVYLNRYERGIKLDADPTVIYSIKRAYKNYDTIIKRVLYRDLELDSPYNTYRVKGLPPGPITMPDISAIDAVLNPEDHNYLFFVADVSRPGYHLFAETNRQHNNNRKQYRRWIDKLGIRR</sequence>
<evidence type="ECO:0000256" key="7">
    <source>
        <dbReference type="HAMAP-Rule" id="MF_02065"/>
    </source>
</evidence>
<reference evidence="8 9" key="1">
    <citation type="journal article" date="2019" name="Int. J. Syst. Evol. Microbiol.">
        <title>The Global Catalogue of Microorganisms (GCM) 10K type strain sequencing project: providing services to taxonomists for standard genome sequencing and annotation.</title>
        <authorList>
            <consortium name="The Broad Institute Genomics Platform"/>
            <consortium name="The Broad Institute Genome Sequencing Center for Infectious Disease"/>
            <person name="Wu L."/>
            <person name="Ma J."/>
        </authorList>
    </citation>
    <scope>NUCLEOTIDE SEQUENCE [LARGE SCALE GENOMIC DNA]</scope>
    <source>
        <strain evidence="8 9">JCM 16082</strain>
    </source>
</reference>
<keyword evidence="1 7" id="KW-1003">Cell membrane</keyword>
<keyword evidence="2 7" id="KW-0812">Transmembrane</keyword>
<feature type="site" description="Important for catalytic activity" evidence="7">
    <location>
        <position position="216"/>
    </location>
</feature>
<name>A0ABN1MEV8_9FLAO</name>
<proteinExistence type="inferred from homology"/>
<keyword evidence="5 7" id="KW-0456">Lyase</keyword>
<dbReference type="RefSeq" id="WP_343764098.1">
    <property type="nucleotide sequence ID" value="NZ_BAAAFG010000005.1"/>
</dbReference>
<evidence type="ECO:0000256" key="4">
    <source>
        <dbReference type="ARBA" id="ARBA00023136"/>
    </source>
</evidence>
<keyword evidence="3 7" id="KW-1133">Transmembrane helix</keyword>
<dbReference type="EMBL" id="BAAAFG010000005">
    <property type="protein sequence ID" value="GAA0871614.1"/>
    <property type="molecule type" value="Genomic_DNA"/>
</dbReference>
<dbReference type="EC" id="4.2.2.29" evidence="7"/>
<dbReference type="Gene3D" id="3.30.1490.480">
    <property type="entry name" value="Endolytic murein transglycosylase"/>
    <property type="match status" value="1"/>
</dbReference>
<protein>
    <recommendedName>
        <fullName evidence="7">Endolytic murein transglycosylase</fullName>
        <ecNumber evidence="7">4.2.2.29</ecNumber>
    </recommendedName>
    <alternativeName>
        <fullName evidence="7">Peptidoglycan lytic transglycosylase</fullName>
    </alternativeName>
    <alternativeName>
        <fullName evidence="7">Peptidoglycan polymerization terminase</fullName>
    </alternativeName>
</protein>
<evidence type="ECO:0000313" key="9">
    <source>
        <dbReference type="Proteomes" id="UP001500507"/>
    </source>
</evidence>
<comment type="function">
    <text evidence="7">Functions as a peptidoglycan terminase that cleaves nascent peptidoglycan strands endolytically to terminate their elongation.</text>
</comment>
<dbReference type="HAMAP" id="MF_02065">
    <property type="entry name" value="MltG"/>
    <property type="match status" value="1"/>
</dbReference>
<dbReference type="CDD" id="cd08010">
    <property type="entry name" value="MltG_like"/>
    <property type="match status" value="1"/>
</dbReference>
<organism evidence="8 9">
    <name type="scientific">Gangjinia marincola</name>
    <dbReference type="NCBI Taxonomy" id="578463"/>
    <lineage>
        <taxon>Bacteria</taxon>
        <taxon>Pseudomonadati</taxon>
        <taxon>Bacteroidota</taxon>
        <taxon>Flavobacteriia</taxon>
        <taxon>Flavobacteriales</taxon>
        <taxon>Flavobacteriaceae</taxon>
        <taxon>Gangjinia</taxon>
    </lineage>
</organism>
<dbReference type="InterPro" id="IPR003770">
    <property type="entry name" value="MLTG-like"/>
</dbReference>
<evidence type="ECO:0000256" key="1">
    <source>
        <dbReference type="ARBA" id="ARBA00022475"/>
    </source>
</evidence>
<keyword evidence="6 7" id="KW-0961">Cell wall biogenesis/degradation</keyword>
<dbReference type="Gene3D" id="3.30.160.60">
    <property type="entry name" value="Classic Zinc Finger"/>
    <property type="match status" value="1"/>
</dbReference>
<dbReference type="NCBIfam" id="TIGR00247">
    <property type="entry name" value="endolytic transglycosylase MltG"/>
    <property type="match status" value="1"/>
</dbReference>
<keyword evidence="4 7" id="KW-0472">Membrane</keyword>
<evidence type="ECO:0000256" key="6">
    <source>
        <dbReference type="ARBA" id="ARBA00023316"/>
    </source>
</evidence>
<comment type="caution">
    <text evidence="8">The sequence shown here is derived from an EMBL/GenBank/DDBJ whole genome shotgun (WGS) entry which is preliminary data.</text>
</comment>
<accession>A0ABN1MEV8</accession>
<keyword evidence="9" id="KW-1185">Reference proteome</keyword>
<evidence type="ECO:0000256" key="2">
    <source>
        <dbReference type="ARBA" id="ARBA00022692"/>
    </source>
</evidence>